<dbReference type="InterPro" id="IPR027417">
    <property type="entry name" value="P-loop_NTPase"/>
</dbReference>
<keyword evidence="8" id="KW-0238">DNA-binding</keyword>
<evidence type="ECO:0000256" key="5">
    <source>
        <dbReference type="ARBA" id="ARBA00022801"/>
    </source>
</evidence>
<protein>
    <recommendedName>
        <fullName evidence="2 15">ATP-dependent DNA helicase RecG</fullName>
        <ecNumber evidence="13 15">5.6.2.4</ecNumber>
    </recommendedName>
</protein>
<dbReference type="GO" id="GO:0016887">
    <property type="term" value="F:ATP hydrolysis activity"/>
    <property type="evidence" value="ECO:0007669"/>
    <property type="project" value="RHEA"/>
</dbReference>
<evidence type="ECO:0000256" key="8">
    <source>
        <dbReference type="ARBA" id="ARBA00023125"/>
    </source>
</evidence>
<dbReference type="InterPro" id="IPR001650">
    <property type="entry name" value="Helicase_C-like"/>
</dbReference>
<dbReference type="GO" id="GO:0003677">
    <property type="term" value="F:DNA binding"/>
    <property type="evidence" value="ECO:0007669"/>
    <property type="project" value="UniProtKB-KW"/>
</dbReference>
<dbReference type="Gene3D" id="2.40.50.140">
    <property type="entry name" value="Nucleic acid-binding proteins"/>
    <property type="match status" value="1"/>
</dbReference>
<dbReference type="Gene3D" id="3.40.50.300">
    <property type="entry name" value="P-loop containing nucleotide triphosphate hydrolases"/>
    <property type="match status" value="2"/>
</dbReference>
<dbReference type="Pfam" id="PF00271">
    <property type="entry name" value="Helicase_C"/>
    <property type="match status" value="1"/>
</dbReference>
<keyword evidence="4 15" id="KW-0227">DNA damage</keyword>
<dbReference type="PROSITE" id="PS51192">
    <property type="entry name" value="HELICASE_ATP_BIND_1"/>
    <property type="match status" value="1"/>
</dbReference>
<dbReference type="Pfam" id="PF19833">
    <property type="entry name" value="RecG_dom3_C"/>
    <property type="match status" value="1"/>
</dbReference>
<dbReference type="InterPro" id="IPR047112">
    <property type="entry name" value="RecG/Mfd"/>
</dbReference>
<dbReference type="AlphaFoldDB" id="A0A2K9E2Y7"/>
<evidence type="ECO:0000256" key="15">
    <source>
        <dbReference type="RuleBase" id="RU363016"/>
    </source>
</evidence>
<reference evidence="18 19" key="1">
    <citation type="submission" date="2017-12" db="EMBL/GenBank/DDBJ databases">
        <title>Complete genome sequence of Herbivorax saccincola GGR1, a novel Cellulosome-producing hydrolytic bacterium in a thermophilic biogas plant, established by Illumina and Nanopore MinION sequencing.</title>
        <authorList>
            <person name="Pechtl A."/>
            <person name="Ruckert C."/>
            <person name="Koeck D.E."/>
            <person name="Maus I."/>
            <person name="Winkler A."/>
            <person name="Kalinowski J."/>
            <person name="Puhler A."/>
            <person name="Schwarz W.W."/>
            <person name="Zverlov V.V."/>
            <person name="Schluter A."/>
            <person name="Liebl W."/>
        </authorList>
    </citation>
    <scope>NUCLEOTIDE SEQUENCE [LARGE SCALE GENOMIC DNA]</scope>
    <source>
        <strain evidence="19">SR1</strain>
    </source>
</reference>
<evidence type="ECO:0000256" key="9">
    <source>
        <dbReference type="ARBA" id="ARBA00023172"/>
    </source>
</evidence>
<dbReference type="PANTHER" id="PTHR47964:SF1">
    <property type="entry name" value="ATP-DEPENDENT DNA HELICASE HOMOLOG RECG, CHLOROPLASTIC"/>
    <property type="match status" value="1"/>
</dbReference>
<evidence type="ECO:0000256" key="12">
    <source>
        <dbReference type="ARBA" id="ARBA00034617"/>
    </source>
</evidence>
<dbReference type="RefSeq" id="WP_101302256.1">
    <property type="nucleotide sequence ID" value="NZ_CP025197.1"/>
</dbReference>
<dbReference type="InterPro" id="IPR004609">
    <property type="entry name" value="ATP-dep_DNA_helicase_RecG"/>
</dbReference>
<dbReference type="SUPFAM" id="SSF50249">
    <property type="entry name" value="Nucleic acid-binding proteins"/>
    <property type="match status" value="1"/>
</dbReference>
<gene>
    <name evidence="18" type="primary">recG</name>
    <name evidence="18" type="ORF">HVS_11035</name>
</gene>
<evidence type="ECO:0000256" key="3">
    <source>
        <dbReference type="ARBA" id="ARBA00022741"/>
    </source>
</evidence>
<dbReference type="InterPro" id="IPR012340">
    <property type="entry name" value="NA-bd_OB-fold"/>
</dbReference>
<evidence type="ECO:0000256" key="6">
    <source>
        <dbReference type="ARBA" id="ARBA00022806"/>
    </source>
</evidence>
<dbReference type="KEGG" id="hsc:HVS_11035"/>
<dbReference type="NCBIfam" id="TIGR00643">
    <property type="entry name" value="recG"/>
    <property type="match status" value="1"/>
</dbReference>
<dbReference type="InterPro" id="IPR045562">
    <property type="entry name" value="RecG_dom3_C"/>
</dbReference>
<dbReference type="Pfam" id="PF00270">
    <property type="entry name" value="DEAD"/>
    <property type="match status" value="1"/>
</dbReference>
<evidence type="ECO:0000256" key="11">
    <source>
        <dbReference type="ARBA" id="ARBA00023235"/>
    </source>
</evidence>
<dbReference type="InterPro" id="IPR014001">
    <property type="entry name" value="Helicase_ATP-bd"/>
</dbReference>
<feature type="domain" description="Helicase ATP-binding" evidence="16">
    <location>
        <begin position="279"/>
        <end position="440"/>
    </location>
</feature>
<keyword evidence="19" id="KW-1185">Reference proteome</keyword>
<dbReference type="CDD" id="cd04488">
    <property type="entry name" value="RecG_wedge_OBF"/>
    <property type="match status" value="1"/>
</dbReference>
<keyword evidence="10 15" id="KW-0234">DNA repair</keyword>
<evidence type="ECO:0000256" key="7">
    <source>
        <dbReference type="ARBA" id="ARBA00022840"/>
    </source>
</evidence>
<sequence length="692" mass="78875">MSDILGDIFSKCITSVKGIGAKRAKLFNKLGIFNVGDLIFYFPRDYEDRSCVKKIAELEDGERCTFIGIIDSKVREKHIRKNLSIYEVSIGDDTGKITAVWYNQHFIKNVFRPGEKYIFYGTVLKKNTGLEIQNAIYEEENKKDKLMGIVPVYPSTKGLTQNIIRSSIKAALEQAFGKLEEVLPEWVKRKYNLLDLDYSIFNIHFPKSNEDFLKARYRLVFEELFLLQLALLSIKNTLAKDKKAIKFKGYREKIEKFINNIGFNLTNAQRKVFDEIERDMESDKVMNRLVQGDVGSGKTIVAVIALYKAVINGYQGALMVPTEILARQHFETIQHLFLKEGIKVDLLVGSQRTREREEILKDIEEGRTDVVVGTHAIIQDNVKFSRLGLVITDEQHRFGVRQRATLSNKGDNPDMIVMTATPIPRTLALILYGDLDISIIDELPPGRKPVETYVVNSSMRDRVNNFIRKKVLEGRQAYIVCPLIEESDSMDLKSAEKLAEKIKKEDFKDLNVGLIHGKISPKQKDSVMESFLKGEIDILVSTTVIEVGVNVPNAAVMVIENSERFGLSQLHQLRGRVGRSEHQSYCILYNEGKGKVAKERMKAIKENNDGFVISQKDLEIRGPGEFFGTRQHGIPQLKIANLYSDMDILKKAQEAALELINRDPDFIMEEHFLLKKKIINEFGDKINILSLN</sequence>
<keyword evidence="11" id="KW-0413">Isomerase</keyword>
<keyword evidence="5 15" id="KW-0378">Hydrolase</keyword>
<evidence type="ECO:0000259" key="17">
    <source>
        <dbReference type="PROSITE" id="PS51194"/>
    </source>
</evidence>
<dbReference type="PROSITE" id="PS51194">
    <property type="entry name" value="HELICASE_CTER"/>
    <property type="match status" value="1"/>
</dbReference>
<comment type="catalytic activity">
    <reaction evidence="14 15">
        <text>ATP + H2O = ADP + phosphate + H(+)</text>
        <dbReference type="Rhea" id="RHEA:13065"/>
        <dbReference type="ChEBI" id="CHEBI:15377"/>
        <dbReference type="ChEBI" id="CHEBI:15378"/>
        <dbReference type="ChEBI" id="CHEBI:30616"/>
        <dbReference type="ChEBI" id="CHEBI:43474"/>
        <dbReference type="ChEBI" id="CHEBI:456216"/>
        <dbReference type="EC" id="5.6.2.4"/>
    </reaction>
</comment>
<evidence type="ECO:0000256" key="2">
    <source>
        <dbReference type="ARBA" id="ARBA00017846"/>
    </source>
</evidence>
<dbReference type="GO" id="GO:0005524">
    <property type="term" value="F:ATP binding"/>
    <property type="evidence" value="ECO:0007669"/>
    <property type="project" value="UniProtKB-KW"/>
</dbReference>
<evidence type="ECO:0000259" key="16">
    <source>
        <dbReference type="PROSITE" id="PS51192"/>
    </source>
</evidence>
<evidence type="ECO:0000313" key="19">
    <source>
        <dbReference type="Proteomes" id="UP000233534"/>
    </source>
</evidence>
<keyword evidence="3 15" id="KW-0547">Nucleotide-binding</keyword>
<comment type="similarity">
    <text evidence="1 15">Belongs to the helicase family. RecG subfamily.</text>
</comment>
<dbReference type="InterPro" id="IPR033454">
    <property type="entry name" value="RecG_wedge"/>
</dbReference>
<comment type="catalytic activity">
    <reaction evidence="12 15">
        <text>Couples ATP hydrolysis with the unwinding of duplex DNA by translocating in the 3'-5' direction.</text>
        <dbReference type="EC" id="5.6.2.4"/>
    </reaction>
</comment>
<dbReference type="EMBL" id="CP025197">
    <property type="protein sequence ID" value="AUG58102.1"/>
    <property type="molecule type" value="Genomic_DNA"/>
</dbReference>
<name>A0A2K9E2Y7_9FIRM</name>
<evidence type="ECO:0000256" key="10">
    <source>
        <dbReference type="ARBA" id="ARBA00023204"/>
    </source>
</evidence>
<accession>A0A2K9E2Y7</accession>
<dbReference type="GO" id="GO:0006310">
    <property type="term" value="P:DNA recombination"/>
    <property type="evidence" value="ECO:0007669"/>
    <property type="project" value="UniProtKB-UniRule"/>
</dbReference>
<dbReference type="CDD" id="cd17992">
    <property type="entry name" value="DEXHc_RecG"/>
    <property type="match status" value="1"/>
</dbReference>
<comment type="function">
    <text evidence="15">Plays a critical role in recombination and DNA repair. Helps process Holliday junction intermediates to mature products by catalyzing branch migration. Has replication fork regression activity, unwinds stalled or blocked replication forks to make a HJ that can be resolved. Has a DNA unwinding activity characteristic of a DNA helicase with 3'-5' polarity.</text>
</comment>
<evidence type="ECO:0000313" key="18">
    <source>
        <dbReference type="EMBL" id="AUG58102.1"/>
    </source>
</evidence>
<dbReference type="Pfam" id="PF17191">
    <property type="entry name" value="RecG_wedge"/>
    <property type="match status" value="1"/>
</dbReference>
<evidence type="ECO:0000256" key="4">
    <source>
        <dbReference type="ARBA" id="ARBA00022763"/>
    </source>
</evidence>
<keyword evidence="9 15" id="KW-0233">DNA recombination</keyword>
<dbReference type="Proteomes" id="UP000233534">
    <property type="component" value="Chromosome"/>
</dbReference>
<dbReference type="PANTHER" id="PTHR47964">
    <property type="entry name" value="ATP-DEPENDENT DNA HELICASE HOMOLOG RECG, CHLOROPLASTIC"/>
    <property type="match status" value="1"/>
</dbReference>
<dbReference type="SMART" id="SM00490">
    <property type="entry name" value="HELICc"/>
    <property type="match status" value="1"/>
</dbReference>
<evidence type="ECO:0000256" key="1">
    <source>
        <dbReference type="ARBA" id="ARBA00007504"/>
    </source>
</evidence>
<keyword evidence="6 15" id="KW-0347">Helicase</keyword>
<dbReference type="NCBIfam" id="NF008168">
    <property type="entry name" value="PRK10917.2-2"/>
    <property type="match status" value="1"/>
</dbReference>
<dbReference type="EC" id="5.6.2.4" evidence="13 15"/>
<dbReference type="CDD" id="cd18811">
    <property type="entry name" value="SF2_C_RecG"/>
    <property type="match status" value="1"/>
</dbReference>
<keyword evidence="7 15" id="KW-0067">ATP-binding</keyword>
<evidence type="ECO:0000256" key="13">
    <source>
        <dbReference type="ARBA" id="ARBA00034808"/>
    </source>
</evidence>
<dbReference type="GO" id="GO:0043138">
    <property type="term" value="F:3'-5' DNA helicase activity"/>
    <property type="evidence" value="ECO:0007669"/>
    <property type="project" value="UniProtKB-EC"/>
</dbReference>
<dbReference type="GO" id="GO:0006281">
    <property type="term" value="P:DNA repair"/>
    <property type="evidence" value="ECO:0007669"/>
    <property type="project" value="UniProtKB-UniRule"/>
</dbReference>
<dbReference type="SMART" id="SM00487">
    <property type="entry name" value="DEXDc"/>
    <property type="match status" value="1"/>
</dbReference>
<dbReference type="InterPro" id="IPR011545">
    <property type="entry name" value="DEAD/DEAH_box_helicase_dom"/>
</dbReference>
<dbReference type="SUPFAM" id="SSF52540">
    <property type="entry name" value="P-loop containing nucleoside triphosphate hydrolases"/>
    <property type="match status" value="2"/>
</dbReference>
<evidence type="ECO:0000256" key="14">
    <source>
        <dbReference type="ARBA" id="ARBA00048988"/>
    </source>
</evidence>
<feature type="domain" description="Helicase C-terminal" evidence="17">
    <location>
        <begin position="473"/>
        <end position="619"/>
    </location>
</feature>
<proteinExistence type="inferred from homology"/>
<dbReference type="NCBIfam" id="NF008165">
    <property type="entry name" value="PRK10917.1-3"/>
    <property type="match status" value="1"/>
</dbReference>
<organism evidence="18 19">
    <name type="scientific">Acetivibrio saccincola</name>
    <dbReference type="NCBI Taxonomy" id="1677857"/>
    <lineage>
        <taxon>Bacteria</taxon>
        <taxon>Bacillati</taxon>
        <taxon>Bacillota</taxon>
        <taxon>Clostridia</taxon>
        <taxon>Eubacteriales</taxon>
        <taxon>Oscillospiraceae</taxon>
        <taxon>Acetivibrio</taxon>
    </lineage>
</organism>